<evidence type="ECO:0000313" key="9">
    <source>
        <dbReference type="RefSeq" id="XP_030550357.1"/>
    </source>
</evidence>
<dbReference type="GO" id="GO:0048766">
    <property type="term" value="P:root hair initiation"/>
    <property type="evidence" value="ECO:0007669"/>
    <property type="project" value="UniProtKB-ARBA"/>
</dbReference>
<keyword evidence="2" id="KW-0805">Transcription regulation</keyword>
<feature type="region of interest" description="Disordered" evidence="6">
    <location>
        <begin position="139"/>
        <end position="279"/>
    </location>
</feature>
<dbReference type="GO" id="GO:0003700">
    <property type="term" value="F:DNA-binding transcription factor activity"/>
    <property type="evidence" value="ECO:0007669"/>
    <property type="project" value="InterPro"/>
</dbReference>
<dbReference type="FunFam" id="4.10.280.10:FF:000022">
    <property type="entry name" value="Basic helix-loop-helix transcription factor"/>
    <property type="match status" value="1"/>
</dbReference>
<dbReference type="GO" id="GO:0003677">
    <property type="term" value="F:DNA binding"/>
    <property type="evidence" value="ECO:0007669"/>
    <property type="project" value="UniProtKB-KW"/>
</dbReference>
<dbReference type="InterPro" id="IPR045843">
    <property type="entry name" value="IND-like"/>
</dbReference>
<dbReference type="PROSITE" id="PS50888">
    <property type="entry name" value="BHLH"/>
    <property type="match status" value="1"/>
</dbReference>
<dbReference type="PANTHER" id="PTHR45914:SF60">
    <property type="entry name" value="TRANSCRIPTION FACTOR RSL2-LIKE"/>
    <property type="match status" value="1"/>
</dbReference>
<evidence type="ECO:0000256" key="4">
    <source>
        <dbReference type="ARBA" id="ARBA00023163"/>
    </source>
</evidence>
<evidence type="ECO:0000259" key="7">
    <source>
        <dbReference type="PROSITE" id="PS50888"/>
    </source>
</evidence>
<keyword evidence="4" id="KW-0804">Transcription</keyword>
<proteinExistence type="predicted"/>
<sequence length="356" mass="39071">MEPLGTVSEGEWSSLSGVYTSEEADFMAQLLNDWPLHVDTKGGSKVGAQHTHWLTHESSIDLSGIEGSSFCSSNVASSLQFFPQMISYNCGGSSIVFPPSDHENYYLSNPNEILVNSTEPVTHGSFSLGLSNELNQEMSDCNVEDSGGGAQADSSLKTSVQPKGESETSEREVAEEKKNRVTIENARKRSRTTGNVQKMKRNVKSKKTTDLDLPSQDEEDGNAQGNNQSSSTCCSEEESSVSHEQNAAGATESSKEPALLNLSSKTRASRGSATDPQSLYARKRRERISQRLRILQELIPNGTKVDISTMLEEAVDYVKFLQLQIKLLSSDELWMYAPITYNGMDIGLNLKLNIPR</sequence>
<dbReference type="Proteomes" id="UP000827889">
    <property type="component" value="Chromosome 5"/>
</dbReference>
<evidence type="ECO:0000256" key="2">
    <source>
        <dbReference type="ARBA" id="ARBA00023015"/>
    </source>
</evidence>
<reference evidence="9" key="1">
    <citation type="submission" date="2025-08" db="UniProtKB">
        <authorList>
            <consortium name="RefSeq"/>
        </authorList>
    </citation>
    <scope>IDENTIFICATION</scope>
    <source>
        <tissue evidence="9">Leaf</tissue>
    </source>
</reference>
<dbReference type="SUPFAM" id="SSF47459">
    <property type="entry name" value="HLH, helix-loop-helix DNA-binding domain"/>
    <property type="match status" value="1"/>
</dbReference>
<feature type="compositionally biased region" description="Polar residues" evidence="6">
    <location>
        <begin position="261"/>
        <end position="277"/>
    </location>
</feature>
<evidence type="ECO:0000256" key="1">
    <source>
        <dbReference type="ARBA" id="ARBA00004123"/>
    </source>
</evidence>
<dbReference type="InterPro" id="IPR011598">
    <property type="entry name" value="bHLH_dom"/>
</dbReference>
<evidence type="ECO:0000313" key="8">
    <source>
        <dbReference type="Proteomes" id="UP000827889"/>
    </source>
</evidence>
<dbReference type="GO" id="GO:0005634">
    <property type="term" value="C:nucleus"/>
    <property type="evidence" value="ECO:0007669"/>
    <property type="project" value="UniProtKB-SubCell"/>
</dbReference>
<dbReference type="GO" id="GO:0046983">
    <property type="term" value="F:protein dimerization activity"/>
    <property type="evidence" value="ECO:0007669"/>
    <property type="project" value="InterPro"/>
</dbReference>
<feature type="domain" description="BHLH" evidence="7">
    <location>
        <begin position="272"/>
        <end position="321"/>
    </location>
</feature>
<feature type="compositionally biased region" description="Polar residues" evidence="6">
    <location>
        <begin position="152"/>
        <end position="161"/>
    </location>
</feature>
<protein>
    <submittedName>
        <fullName evidence="9">Transcription factor RSL2-like</fullName>
    </submittedName>
</protein>
<dbReference type="RefSeq" id="XP_030550357.1">
    <property type="nucleotide sequence ID" value="XM_030694497.1"/>
</dbReference>
<comment type="subcellular location">
    <subcellularLocation>
        <location evidence="1">Nucleus</location>
    </subcellularLocation>
</comment>
<dbReference type="GeneID" id="115755185"/>
<dbReference type="PANTHER" id="PTHR45914">
    <property type="entry name" value="TRANSCRIPTION FACTOR HEC3-RELATED"/>
    <property type="match status" value="1"/>
</dbReference>
<keyword evidence="5" id="KW-0539">Nucleus</keyword>
<keyword evidence="8" id="KW-1185">Reference proteome</keyword>
<accession>A0A8B8QVL1</accession>
<name>A0A8B8QVL1_9MYRT</name>
<dbReference type="AlphaFoldDB" id="A0A8B8QVL1"/>
<evidence type="ECO:0000256" key="5">
    <source>
        <dbReference type="ARBA" id="ARBA00023242"/>
    </source>
</evidence>
<dbReference type="Pfam" id="PF00010">
    <property type="entry name" value="HLH"/>
    <property type="match status" value="1"/>
</dbReference>
<dbReference type="InterPro" id="IPR036638">
    <property type="entry name" value="HLH_DNA-bd_sf"/>
</dbReference>
<dbReference type="OrthoDB" id="651283at2759"/>
<organism evidence="8 9">
    <name type="scientific">Rhodamnia argentea</name>
    <dbReference type="NCBI Taxonomy" id="178133"/>
    <lineage>
        <taxon>Eukaryota</taxon>
        <taxon>Viridiplantae</taxon>
        <taxon>Streptophyta</taxon>
        <taxon>Embryophyta</taxon>
        <taxon>Tracheophyta</taxon>
        <taxon>Spermatophyta</taxon>
        <taxon>Magnoliopsida</taxon>
        <taxon>eudicotyledons</taxon>
        <taxon>Gunneridae</taxon>
        <taxon>Pentapetalae</taxon>
        <taxon>rosids</taxon>
        <taxon>malvids</taxon>
        <taxon>Myrtales</taxon>
        <taxon>Myrtaceae</taxon>
        <taxon>Myrtoideae</taxon>
        <taxon>Myrteae</taxon>
        <taxon>Australasian group</taxon>
        <taxon>Rhodamnia</taxon>
    </lineage>
</organism>
<dbReference type="KEGG" id="rarg:115755185"/>
<keyword evidence="3" id="KW-0238">DNA-binding</keyword>
<feature type="compositionally biased region" description="Basic and acidic residues" evidence="6">
    <location>
        <begin position="164"/>
        <end position="187"/>
    </location>
</feature>
<evidence type="ECO:0000256" key="6">
    <source>
        <dbReference type="SAM" id="MobiDB-lite"/>
    </source>
</evidence>
<evidence type="ECO:0000256" key="3">
    <source>
        <dbReference type="ARBA" id="ARBA00023125"/>
    </source>
</evidence>
<dbReference type="CDD" id="cd11454">
    <property type="entry name" value="bHLH_AtIND_like"/>
    <property type="match status" value="1"/>
</dbReference>
<dbReference type="SMART" id="SM00353">
    <property type="entry name" value="HLH"/>
    <property type="match status" value="1"/>
</dbReference>
<dbReference type="Gene3D" id="4.10.280.10">
    <property type="entry name" value="Helix-loop-helix DNA-binding domain"/>
    <property type="match status" value="1"/>
</dbReference>
<gene>
    <name evidence="9" type="primary">LOC115755185</name>
</gene>